<evidence type="ECO:0000256" key="1">
    <source>
        <dbReference type="ARBA" id="ARBA00004442"/>
    </source>
</evidence>
<dbReference type="GO" id="GO:0009279">
    <property type="term" value="C:cell outer membrane"/>
    <property type="evidence" value="ECO:0007669"/>
    <property type="project" value="UniProtKB-SubCell"/>
</dbReference>
<feature type="signal peptide" evidence="9">
    <location>
        <begin position="1"/>
        <end position="17"/>
    </location>
</feature>
<name>A0A2N3PIJ2_9HELI</name>
<dbReference type="GO" id="GO:1990281">
    <property type="term" value="C:efflux pump complex"/>
    <property type="evidence" value="ECO:0007669"/>
    <property type="project" value="TreeGrafter"/>
</dbReference>
<keyword evidence="11" id="KW-1185">Reference proteome</keyword>
<dbReference type="OrthoDB" id="5317248at2"/>
<feature type="chain" id="PRO_5014691076" evidence="9">
    <location>
        <begin position="18"/>
        <end position="421"/>
    </location>
</feature>
<evidence type="ECO:0000256" key="8">
    <source>
        <dbReference type="SAM" id="Coils"/>
    </source>
</evidence>
<dbReference type="STRING" id="556267.HWAG_00487"/>
<gene>
    <name evidence="10" type="ORF">BCM31_03605</name>
</gene>
<protein>
    <submittedName>
        <fullName evidence="10">Transporter</fullName>
    </submittedName>
</protein>
<comment type="caution">
    <text evidence="10">The sequence shown here is derived from an EMBL/GenBank/DDBJ whole genome shotgun (WGS) entry which is preliminary data.</text>
</comment>
<evidence type="ECO:0000256" key="2">
    <source>
        <dbReference type="ARBA" id="ARBA00007613"/>
    </source>
</evidence>
<dbReference type="PANTHER" id="PTHR30026">
    <property type="entry name" value="OUTER MEMBRANE PROTEIN TOLC"/>
    <property type="match status" value="1"/>
</dbReference>
<dbReference type="GO" id="GO:0015288">
    <property type="term" value="F:porin activity"/>
    <property type="evidence" value="ECO:0007669"/>
    <property type="project" value="TreeGrafter"/>
</dbReference>
<accession>A0A2N3PIJ2</accession>
<comment type="subcellular location">
    <subcellularLocation>
        <location evidence="1">Cell outer membrane</location>
    </subcellularLocation>
</comment>
<feature type="coiled-coil region" evidence="8">
    <location>
        <begin position="105"/>
        <end position="164"/>
    </location>
</feature>
<dbReference type="PANTHER" id="PTHR30026:SF20">
    <property type="entry name" value="OUTER MEMBRANE PROTEIN TOLC"/>
    <property type="match status" value="1"/>
</dbReference>
<dbReference type="Gene3D" id="1.20.1600.10">
    <property type="entry name" value="Outer membrane efflux proteins (OEP)"/>
    <property type="match status" value="1"/>
</dbReference>
<dbReference type="GO" id="GO:0015562">
    <property type="term" value="F:efflux transmembrane transporter activity"/>
    <property type="evidence" value="ECO:0007669"/>
    <property type="project" value="InterPro"/>
</dbReference>
<evidence type="ECO:0000256" key="9">
    <source>
        <dbReference type="SAM" id="SignalP"/>
    </source>
</evidence>
<dbReference type="SUPFAM" id="SSF56954">
    <property type="entry name" value="Outer membrane efflux proteins (OEP)"/>
    <property type="match status" value="1"/>
</dbReference>
<dbReference type="AlphaFoldDB" id="A0A2N3PIJ2"/>
<evidence type="ECO:0000256" key="3">
    <source>
        <dbReference type="ARBA" id="ARBA00022448"/>
    </source>
</evidence>
<dbReference type="InterPro" id="IPR051906">
    <property type="entry name" value="TolC-like"/>
</dbReference>
<evidence type="ECO:0000313" key="11">
    <source>
        <dbReference type="Proteomes" id="UP000233350"/>
    </source>
</evidence>
<keyword evidence="6" id="KW-0472">Membrane</keyword>
<keyword evidence="7" id="KW-0998">Cell outer membrane</keyword>
<evidence type="ECO:0000256" key="6">
    <source>
        <dbReference type="ARBA" id="ARBA00023136"/>
    </source>
</evidence>
<dbReference type="Pfam" id="PF02321">
    <property type="entry name" value="OEP"/>
    <property type="match status" value="2"/>
</dbReference>
<keyword evidence="8" id="KW-0175">Coiled coil</keyword>
<keyword evidence="5" id="KW-0812">Transmembrane</keyword>
<keyword evidence="9" id="KW-0732">Signal</keyword>
<sequence length="421" mass="48227">MKKFCVLLLCFCAFVRADSVLDSIHLKALLQNVRENPLIEARNTESKALRSEKKALYGEYLPKVALGYAYQNMLNPDIFYPERVDGMFLEAQWLLFDGLKREGKLETAEYKIKAKEAQAKSTKDKLELKIIQEYFNALSVEGKLNALKHQQKELKESIAKYEKFYGVGLATLDTLEAIKAQSYQNSYAIESLKLAYKAHLEQLSLLSGVQVTLLNASAKLQEVSLEIQKQQREDLQANFYATKAMESAKSQYTYFPQIALTNRYTRYNYHNRNIPLLPFNIPLEDPSYQNIFGISISFTLFDSFATLRARESARLNALAANLEYTYLKDSQDKELIIAKEALKSAKEKITWAKSGVKSASIAYSYAKEKFNAQLIDYTQYLNALSTLLNAQSFYDEARFNYEIKKAEFLYKNGNALVEFVD</sequence>
<evidence type="ECO:0000256" key="5">
    <source>
        <dbReference type="ARBA" id="ARBA00022692"/>
    </source>
</evidence>
<proteinExistence type="inferred from homology"/>
<evidence type="ECO:0000256" key="7">
    <source>
        <dbReference type="ARBA" id="ARBA00023237"/>
    </source>
</evidence>
<organism evidence="10 11">
    <name type="scientific">Helicobacter winghamensis</name>
    <dbReference type="NCBI Taxonomy" id="157268"/>
    <lineage>
        <taxon>Bacteria</taxon>
        <taxon>Pseudomonadati</taxon>
        <taxon>Campylobacterota</taxon>
        <taxon>Epsilonproteobacteria</taxon>
        <taxon>Campylobacterales</taxon>
        <taxon>Helicobacteraceae</taxon>
        <taxon>Helicobacter</taxon>
    </lineage>
</organism>
<dbReference type="InterPro" id="IPR003423">
    <property type="entry name" value="OMP_efflux"/>
</dbReference>
<dbReference type="Proteomes" id="UP000233350">
    <property type="component" value="Unassembled WGS sequence"/>
</dbReference>
<evidence type="ECO:0000313" key="10">
    <source>
        <dbReference type="EMBL" id="PKT80638.1"/>
    </source>
</evidence>
<dbReference type="EMBL" id="MBPK01000042">
    <property type="protein sequence ID" value="PKT80638.1"/>
    <property type="molecule type" value="Genomic_DNA"/>
</dbReference>
<keyword evidence="3" id="KW-0813">Transport</keyword>
<reference evidence="10 11" key="1">
    <citation type="submission" date="2016-07" db="EMBL/GenBank/DDBJ databases">
        <title>Detection of Helicobacter winghamensis from caecal content of red fox (Vulpes vulpes).</title>
        <authorList>
            <person name="Zanoni R.G."/>
            <person name="Florio D."/>
            <person name="Caffara M."/>
            <person name="Renzi M."/>
            <person name="Parisi A."/>
            <person name="Pasquali F."/>
            <person name="Manfreda G."/>
        </authorList>
    </citation>
    <scope>NUCLEOTIDE SEQUENCE [LARGE SCALE GENOMIC DNA]</scope>
    <source>
        <strain evidence="10 11">295_13</strain>
    </source>
</reference>
<evidence type="ECO:0000256" key="4">
    <source>
        <dbReference type="ARBA" id="ARBA00022452"/>
    </source>
</evidence>
<comment type="similarity">
    <text evidence="2">Belongs to the outer membrane factor (OMF) (TC 1.B.17) family.</text>
</comment>
<keyword evidence="4" id="KW-1134">Transmembrane beta strand</keyword>